<organism evidence="3 4">
    <name type="scientific">Tanacetum coccineum</name>
    <dbReference type="NCBI Taxonomy" id="301880"/>
    <lineage>
        <taxon>Eukaryota</taxon>
        <taxon>Viridiplantae</taxon>
        <taxon>Streptophyta</taxon>
        <taxon>Embryophyta</taxon>
        <taxon>Tracheophyta</taxon>
        <taxon>Spermatophyta</taxon>
        <taxon>Magnoliopsida</taxon>
        <taxon>eudicotyledons</taxon>
        <taxon>Gunneridae</taxon>
        <taxon>Pentapetalae</taxon>
        <taxon>asterids</taxon>
        <taxon>campanulids</taxon>
        <taxon>Asterales</taxon>
        <taxon>Asteraceae</taxon>
        <taxon>Asteroideae</taxon>
        <taxon>Anthemideae</taxon>
        <taxon>Anthemidinae</taxon>
        <taxon>Tanacetum</taxon>
    </lineage>
</organism>
<feature type="compositionally biased region" description="Basic and acidic residues" evidence="2">
    <location>
        <begin position="976"/>
        <end position="988"/>
    </location>
</feature>
<feature type="coiled-coil region" evidence="1">
    <location>
        <begin position="888"/>
        <end position="915"/>
    </location>
</feature>
<dbReference type="Proteomes" id="UP001151760">
    <property type="component" value="Unassembled WGS sequence"/>
</dbReference>
<evidence type="ECO:0000256" key="1">
    <source>
        <dbReference type="SAM" id="Coils"/>
    </source>
</evidence>
<dbReference type="EMBL" id="BQNB010017231">
    <property type="protein sequence ID" value="GJT60795.1"/>
    <property type="molecule type" value="Genomic_DNA"/>
</dbReference>
<feature type="region of interest" description="Disordered" evidence="2">
    <location>
        <begin position="636"/>
        <end position="757"/>
    </location>
</feature>
<accession>A0ABQ5FCY1</accession>
<evidence type="ECO:0000313" key="4">
    <source>
        <dbReference type="Proteomes" id="UP001151760"/>
    </source>
</evidence>
<reference evidence="3" key="1">
    <citation type="journal article" date="2022" name="Int. J. Mol. Sci.">
        <title>Draft Genome of Tanacetum Coccineum: Genomic Comparison of Closely Related Tanacetum-Family Plants.</title>
        <authorList>
            <person name="Yamashiro T."/>
            <person name="Shiraishi A."/>
            <person name="Nakayama K."/>
            <person name="Satake H."/>
        </authorList>
    </citation>
    <scope>NUCLEOTIDE SEQUENCE</scope>
</reference>
<proteinExistence type="predicted"/>
<sequence length="988" mass="111854">MEECHKILTDQIDWTNPEGDQVRIDINRPLPLSGPPSYVTVQTQFFFNHDLDYLQYGSKGSGQALSISKIKAARYHDFGLELLVPEHMRIDDVCTYDISSLLCVVRIKAYSCYGYDYLKEITLRRADHQEYTIAEKDFKNLYPSDFEDLNLLLLQGHLNHLPGSDIRMLSTAKQLNLTKPGWDATGFEFKHDYTIIDLPRAVVFPVSNNEWKIMRFNEIYKFSDGTLTNIMEALDYRVKEYKVNRLNPGMNTRFWTHKDVERSKEFTHAIEQRLKTRRIFWNLECFVGGRVAVRSSLRSLKPKRTIESRAKRSSINLIRTLFHITCSSHNVKTRIIIRVLRIILVVLPEHPSYTYVFTMKMEILLEPTSSKLMVGDSDVHTLEDPTLILEILSRRFFLRLNLPDHRFNICFKASTTLISKSSRSDHVLKFKELQERRLIKLSPSRKRFGILCSIVRSGLVYCSGGLSRKYTVLAVCQIVHCASGLSLTSVCLIRQRFVSSGLSSSVALVMGELKTKLGTLIQVKQGRFDCIVGVKRIGPERARVYSDLSPEDKDRYNADIRATNILLQGLPKGICTLINHYIEAKDIWDNVKMLPSTTHNHLPLHHPNIFNHTMLALHTPKKRSTTDQFILQRHTLTTEEATRPSAQPLDDTSANIIYDSPSPADAGISARSDKTSSGGDTKIVQSTKELGEDVKKQENVKEKMVELDQDQDGSDPGKTLESRPQPEQVHMEEDQAGPDHGISRVALAGPDPEPTHDEFMADLYPKVQESLKFPADEHVILEDPLSSTGTLSSMKNLEDAYAIRDQFINDNSSNDELGKLNVEAKVVFMVTVLIYQASSSVPPLSTPVIDLSPPKPASYTTQTPIFTATTTTTTTPLPPPPQQQSTTESELAKRIAALEKKLSYLEQTNKNLDNTTQNLGSRVYTLELRDLPHKINKAQPIDDIAIQDSDNISDSEDADSAHLLKTKQRPYWLKPIPDDERPATPEPT</sequence>
<protein>
    <submittedName>
        <fullName evidence="3">Uncharacterized protein</fullName>
    </submittedName>
</protein>
<reference evidence="3" key="2">
    <citation type="submission" date="2022-01" db="EMBL/GenBank/DDBJ databases">
        <authorList>
            <person name="Yamashiro T."/>
            <person name="Shiraishi A."/>
            <person name="Satake H."/>
            <person name="Nakayama K."/>
        </authorList>
    </citation>
    <scope>NUCLEOTIDE SEQUENCE</scope>
</reference>
<evidence type="ECO:0000256" key="2">
    <source>
        <dbReference type="SAM" id="MobiDB-lite"/>
    </source>
</evidence>
<feature type="compositionally biased region" description="Polar residues" evidence="2">
    <location>
        <begin position="675"/>
        <end position="688"/>
    </location>
</feature>
<name>A0ABQ5FCY1_9ASTR</name>
<gene>
    <name evidence="3" type="ORF">Tco_1004328</name>
</gene>
<comment type="caution">
    <text evidence="3">The sequence shown here is derived from an EMBL/GenBank/DDBJ whole genome shotgun (WGS) entry which is preliminary data.</text>
</comment>
<keyword evidence="1" id="KW-0175">Coiled coil</keyword>
<keyword evidence="4" id="KW-1185">Reference proteome</keyword>
<feature type="region of interest" description="Disordered" evidence="2">
    <location>
        <begin position="947"/>
        <end position="988"/>
    </location>
</feature>
<feature type="compositionally biased region" description="Basic and acidic residues" evidence="2">
    <location>
        <begin position="689"/>
        <end position="706"/>
    </location>
</feature>
<evidence type="ECO:0000313" key="3">
    <source>
        <dbReference type="EMBL" id="GJT60795.1"/>
    </source>
</evidence>